<protein>
    <submittedName>
        <fullName evidence="1">Uncharacterized protein</fullName>
    </submittedName>
</protein>
<dbReference type="AlphaFoldDB" id="K3YBS7"/>
<keyword evidence="2" id="KW-1185">Reference proteome</keyword>
<dbReference type="InParanoid" id="K3YBS7"/>
<dbReference type="EnsemblPlants" id="KQK97284">
    <property type="protein sequence ID" value="KQK97284"/>
    <property type="gene ID" value="SETIT_011671mg"/>
</dbReference>
<evidence type="ECO:0000313" key="1">
    <source>
        <dbReference type="EnsemblPlants" id="KQK97284"/>
    </source>
</evidence>
<accession>K3YBS7</accession>
<dbReference type="Proteomes" id="UP000004995">
    <property type="component" value="Unassembled WGS sequence"/>
</dbReference>
<sequence length="110" mass="13357">MAKTTHELHFHGTIYLHRIKKYMLLDVSNFNILPPSQNIATFRFFFQSQIFLTLINNISKNNLFQIKKSNRKGFTLKNSKPSYILRRRKYLYCMNFRRVYNDHIYVSLVF</sequence>
<dbReference type="Gramene" id="KQK97284">
    <property type="protein sequence ID" value="KQK97284"/>
    <property type="gene ID" value="SETIT_011671mg"/>
</dbReference>
<dbReference type="HOGENOM" id="CLU_2175442_0_0_1"/>
<name>K3YBS7_SETIT</name>
<proteinExistence type="predicted"/>
<organism evidence="1 2">
    <name type="scientific">Setaria italica</name>
    <name type="common">Foxtail millet</name>
    <name type="synonym">Panicum italicum</name>
    <dbReference type="NCBI Taxonomy" id="4555"/>
    <lineage>
        <taxon>Eukaryota</taxon>
        <taxon>Viridiplantae</taxon>
        <taxon>Streptophyta</taxon>
        <taxon>Embryophyta</taxon>
        <taxon>Tracheophyta</taxon>
        <taxon>Spermatophyta</taxon>
        <taxon>Magnoliopsida</taxon>
        <taxon>Liliopsida</taxon>
        <taxon>Poales</taxon>
        <taxon>Poaceae</taxon>
        <taxon>PACMAD clade</taxon>
        <taxon>Panicoideae</taxon>
        <taxon>Panicodae</taxon>
        <taxon>Paniceae</taxon>
        <taxon>Cenchrinae</taxon>
        <taxon>Setaria</taxon>
    </lineage>
</organism>
<reference evidence="2" key="1">
    <citation type="journal article" date="2012" name="Nat. Biotechnol.">
        <title>Reference genome sequence of the model plant Setaria.</title>
        <authorList>
            <person name="Bennetzen J.L."/>
            <person name="Schmutz J."/>
            <person name="Wang H."/>
            <person name="Percifield R."/>
            <person name="Hawkins J."/>
            <person name="Pontaroli A.C."/>
            <person name="Estep M."/>
            <person name="Feng L."/>
            <person name="Vaughn J.N."/>
            <person name="Grimwood J."/>
            <person name="Jenkins J."/>
            <person name="Barry K."/>
            <person name="Lindquist E."/>
            <person name="Hellsten U."/>
            <person name="Deshpande S."/>
            <person name="Wang X."/>
            <person name="Wu X."/>
            <person name="Mitros T."/>
            <person name="Triplett J."/>
            <person name="Yang X."/>
            <person name="Ye C.Y."/>
            <person name="Mauro-Herrera M."/>
            <person name="Wang L."/>
            <person name="Li P."/>
            <person name="Sharma M."/>
            <person name="Sharma R."/>
            <person name="Ronald P.C."/>
            <person name="Panaud O."/>
            <person name="Kellogg E.A."/>
            <person name="Brutnell T.P."/>
            <person name="Doust A.N."/>
            <person name="Tuskan G.A."/>
            <person name="Rokhsar D."/>
            <person name="Devos K.M."/>
        </authorList>
    </citation>
    <scope>NUCLEOTIDE SEQUENCE [LARGE SCALE GENOMIC DNA]</scope>
    <source>
        <strain evidence="2">cv. Yugu1</strain>
    </source>
</reference>
<dbReference type="EMBL" id="AGNK02004349">
    <property type="status" value="NOT_ANNOTATED_CDS"/>
    <property type="molecule type" value="Genomic_DNA"/>
</dbReference>
<evidence type="ECO:0000313" key="2">
    <source>
        <dbReference type="Proteomes" id="UP000004995"/>
    </source>
</evidence>
<reference evidence="1" key="2">
    <citation type="submission" date="2018-08" db="UniProtKB">
        <authorList>
            <consortium name="EnsemblPlants"/>
        </authorList>
    </citation>
    <scope>IDENTIFICATION</scope>
    <source>
        <strain evidence="1">Yugu1</strain>
    </source>
</reference>